<dbReference type="EMBL" id="JBBNAG010000002">
    <property type="protein sequence ID" value="KAK9157554.1"/>
    <property type="molecule type" value="Genomic_DNA"/>
</dbReference>
<feature type="region of interest" description="Disordered" evidence="1">
    <location>
        <begin position="35"/>
        <end position="54"/>
    </location>
</feature>
<evidence type="ECO:0000256" key="1">
    <source>
        <dbReference type="SAM" id="MobiDB-lite"/>
    </source>
</evidence>
<evidence type="ECO:0000313" key="3">
    <source>
        <dbReference type="Proteomes" id="UP001419268"/>
    </source>
</evidence>
<sequence>MASYPHNYGRFENSHYYVVNGKAKGARNHAQLNKFLPRSKGKQRRNRERSETEIETEIETELNSFNLRKSGVHSGHVQKGLLDQLCFVPNGKGKCQDGYTMEVTGAEGVHILVASKAKPNCNFESNLDRKFFVSFLNVLNLSQQRGRFNFTTLFPHYKEVIYKPDFGRKKLRKPVVFDMDMSSGDFLALIYLLKVPVEVIDLKSVFVVGGHISHGNSDKGNVFTVPSNKYAEFNMFFDHPWSHWRCSNSHYYELLLVHPLLPTSIFFMVLKRHVGIDQTKDATRTLHRYALAKLNS</sequence>
<dbReference type="AlphaFoldDB" id="A0AAP0PX01"/>
<proteinExistence type="predicted"/>
<dbReference type="PANTHER" id="PTHR46692">
    <property type="entry name" value="INOSINE-URIDINE PREFERRING NUCLEOSIDE HYDROLASE FAMILY PROTEIN"/>
    <property type="match status" value="1"/>
</dbReference>
<dbReference type="PANTHER" id="PTHR46692:SF1">
    <property type="entry name" value="NUCLEOSIDE HYDROLASE 3-RELATED"/>
    <property type="match status" value="1"/>
</dbReference>
<keyword evidence="3" id="KW-1185">Reference proteome</keyword>
<comment type="caution">
    <text evidence="2">The sequence shown here is derived from an EMBL/GenBank/DDBJ whole genome shotgun (WGS) entry which is preliminary data.</text>
</comment>
<evidence type="ECO:0000313" key="2">
    <source>
        <dbReference type="EMBL" id="KAK9157554.1"/>
    </source>
</evidence>
<reference evidence="2 3" key="1">
    <citation type="submission" date="2024-01" db="EMBL/GenBank/DDBJ databases">
        <title>Genome assemblies of Stephania.</title>
        <authorList>
            <person name="Yang L."/>
        </authorList>
    </citation>
    <scope>NUCLEOTIDE SEQUENCE [LARGE SCALE GENOMIC DNA]</scope>
    <source>
        <strain evidence="2">JXDWG</strain>
        <tissue evidence="2">Leaf</tissue>
    </source>
</reference>
<organism evidence="2 3">
    <name type="scientific">Stephania cephalantha</name>
    <dbReference type="NCBI Taxonomy" id="152367"/>
    <lineage>
        <taxon>Eukaryota</taxon>
        <taxon>Viridiplantae</taxon>
        <taxon>Streptophyta</taxon>
        <taxon>Embryophyta</taxon>
        <taxon>Tracheophyta</taxon>
        <taxon>Spermatophyta</taxon>
        <taxon>Magnoliopsida</taxon>
        <taxon>Ranunculales</taxon>
        <taxon>Menispermaceae</taxon>
        <taxon>Menispermoideae</taxon>
        <taxon>Cissampelideae</taxon>
        <taxon>Stephania</taxon>
    </lineage>
</organism>
<gene>
    <name evidence="2" type="ORF">Scep_004128</name>
</gene>
<feature type="compositionally biased region" description="Basic residues" evidence="1">
    <location>
        <begin position="37"/>
        <end position="47"/>
    </location>
</feature>
<name>A0AAP0PX01_9MAGN</name>
<dbReference type="Proteomes" id="UP001419268">
    <property type="component" value="Unassembled WGS sequence"/>
</dbReference>
<accession>A0AAP0PX01</accession>
<protein>
    <submittedName>
        <fullName evidence="2">Uncharacterized protein</fullName>
    </submittedName>
</protein>